<reference evidence="4" key="1">
    <citation type="submission" date="2015-01" db="EMBL/GenBank/DDBJ databases">
        <title>Transcriptome Assembly of Fopius arisanus.</title>
        <authorList>
            <person name="Geib S."/>
        </authorList>
    </citation>
    <scope>NUCLEOTIDE SEQUENCE</scope>
</reference>
<evidence type="ECO:0000313" key="4">
    <source>
        <dbReference type="EMBL" id="JAG84722.1"/>
    </source>
</evidence>
<evidence type="ECO:0000256" key="2">
    <source>
        <dbReference type="SAM" id="Phobius"/>
    </source>
</evidence>
<organism evidence="4">
    <name type="scientific">Fopius arisanus</name>
    <dbReference type="NCBI Taxonomy" id="64838"/>
    <lineage>
        <taxon>Eukaryota</taxon>
        <taxon>Metazoa</taxon>
        <taxon>Ecdysozoa</taxon>
        <taxon>Arthropoda</taxon>
        <taxon>Hexapoda</taxon>
        <taxon>Insecta</taxon>
        <taxon>Pterygota</taxon>
        <taxon>Neoptera</taxon>
        <taxon>Endopterygota</taxon>
        <taxon>Hymenoptera</taxon>
        <taxon>Apocrita</taxon>
        <taxon>Ichneumonoidea</taxon>
        <taxon>Braconidae</taxon>
        <taxon>Opiinae</taxon>
        <taxon>Fopius</taxon>
    </lineage>
</organism>
<feature type="region of interest" description="Disordered" evidence="1">
    <location>
        <begin position="1"/>
        <end position="26"/>
    </location>
</feature>
<keyword evidence="2" id="KW-1133">Transmembrane helix</keyword>
<protein>
    <submittedName>
        <fullName evidence="4">SFT2 protein</fullName>
    </submittedName>
</protein>
<feature type="compositionally biased region" description="Basic and acidic residues" evidence="1">
    <location>
        <begin position="1"/>
        <end position="11"/>
    </location>
</feature>
<dbReference type="EMBL" id="GBYB01014955">
    <property type="protein sequence ID" value="JAG84722.1"/>
    <property type="molecule type" value="Transcribed_RNA"/>
</dbReference>
<gene>
    <name evidence="4" type="primary">SFT2</name>
    <name evidence="4" type="ORF">g.11490</name>
</gene>
<evidence type="ECO:0000256" key="1">
    <source>
        <dbReference type="SAM" id="MobiDB-lite"/>
    </source>
</evidence>
<feature type="transmembrane region" description="Helical" evidence="2">
    <location>
        <begin position="71"/>
        <end position="90"/>
    </location>
</feature>
<proteinExistence type="predicted"/>
<dbReference type="InterPro" id="IPR006629">
    <property type="entry name" value="LITAF"/>
</dbReference>
<feature type="region of interest" description="Disordered" evidence="1">
    <location>
        <begin position="117"/>
        <end position="150"/>
    </location>
</feature>
<dbReference type="Pfam" id="PF10601">
    <property type="entry name" value="zf-LITAF-like"/>
    <property type="match status" value="1"/>
</dbReference>
<keyword evidence="2" id="KW-0812">Transmembrane</keyword>
<sequence length="324" mass="37015">MGKSKNRECNLKKWSSTRKSAPGHREAASRTIFSTKVETWRSHGEEVYCPICKKPVVPVVLEKRRRVTSSGFAAICLLGCWPLCAGLFPLKADSSTLEMRCPVCSYQYRSLHRVKEISPSKASSTSTLPNTRDSHHSLNTQMKTHPQRGDEVMERMELEIDGEKNKMGSASVRTHHAIDRIGRIDLVQPSDGCECLESTDISGKVSSYRLVEQFEYYRHQHNSFQSPECGFYHHRCNQRSCPHDTKFPMPLSHEESAFHAIEHTGYHDSGLRRINSLVFDSKNRREFTSNEDRGYNHIHWTGDDCRISQPENTCCQGRVRGGKK</sequence>
<feature type="compositionally biased region" description="Polar residues" evidence="1">
    <location>
        <begin position="120"/>
        <end position="144"/>
    </location>
</feature>
<evidence type="ECO:0000259" key="3">
    <source>
        <dbReference type="Pfam" id="PF10601"/>
    </source>
</evidence>
<dbReference type="AlphaFoldDB" id="A0A0C9RZR3"/>
<keyword evidence="2" id="KW-0472">Membrane</keyword>
<feature type="domain" description="LITAF" evidence="3">
    <location>
        <begin position="45"/>
        <end position="106"/>
    </location>
</feature>
<accession>A0A0C9RZR3</accession>
<name>A0A0C9RZR3_9HYME</name>